<gene>
    <name evidence="4" type="ORF">BOTBODRAFT_168738</name>
</gene>
<sequence length="265" mass="26804">MSFSQRHSLLVVFFLVFALVTGSEASHRRIARGKSRLSHRDAAPYNGPTSLQTTQSIVTAGGVLIETCNITLTPIVGPDGENLVREEKTCTLSSPSPTETPDAPAATTPSAVAVTTSVEVTTLTGTPTLTTTGATETPAAKPSSEPSETPDTETPAETPTPRPAALGSASATPSVTATLAAQTVGAAAAAESVAPSETPLNLPGKSLSVLPIGLGIFAGISVIALVVIALVTYERTKHRKAFRERKLAEAGAGMGSGGGYGATAA</sequence>
<dbReference type="STRING" id="930990.A0A067N0U9"/>
<protein>
    <recommendedName>
        <fullName evidence="6">Mid2 domain-containing protein</fullName>
    </recommendedName>
</protein>
<dbReference type="OrthoDB" id="2596908at2759"/>
<feature type="compositionally biased region" description="Low complexity" evidence="1">
    <location>
        <begin position="93"/>
        <end position="165"/>
    </location>
</feature>
<evidence type="ECO:0000256" key="2">
    <source>
        <dbReference type="SAM" id="Phobius"/>
    </source>
</evidence>
<evidence type="ECO:0008006" key="6">
    <source>
        <dbReference type="Google" id="ProtNLM"/>
    </source>
</evidence>
<evidence type="ECO:0000256" key="1">
    <source>
        <dbReference type="SAM" id="MobiDB-lite"/>
    </source>
</evidence>
<feature type="signal peptide" evidence="3">
    <location>
        <begin position="1"/>
        <end position="25"/>
    </location>
</feature>
<evidence type="ECO:0000313" key="5">
    <source>
        <dbReference type="Proteomes" id="UP000027195"/>
    </source>
</evidence>
<proteinExistence type="predicted"/>
<feature type="chain" id="PRO_5001646134" description="Mid2 domain-containing protein" evidence="3">
    <location>
        <begin position="26"/>
        <end position="265"/>
    </location>
</feature>
<dbReference type="AlphaFoldDB" id="A0A067N0U9"/>
<keyword evidence="2" id="KW-0472">Membrane</keyword>
<keyword evidence="5" id="KW-1185">Reference proteome</keyword>
<accession>A0A067N0U9</accession>
<keyword evidence="3" id="KW-0732">Signal</keyword>
<evidence type="ECO:0000313" key="4">
    <source>
        <dbReference type="EMBL" id="KDQ21479.1"/>
    </source>
</evidence>
<feature type="region of interest" description="Disordered" evidence="1">
    <location>
        <begin position="89"/>
        <end position="173"/>
    </location>
</feature>
<reference evidence="5" key="1">
    <citation type="journal article" date="2014" name="Proc. Natl. Acad. Sci. U.S.A.">
        <title>Extensive sampling of basidiomycete genomes demonstrates inadequacy of the white-rot/brown-rot paradigm for wood decay fungi.</title>
        <authorList>
            <person name="Riley R."/>
            <person name="Salamov A.A."/>
            <person name="Brown D.W."/>
            <person name="Nagy L.G."/>
            <person name="Floudas D."/>
            <person name="Held B.W."/>
            <person name="Levasseur A."/>
            <person name="Lombard V."/>
            <person name="Morin E."/>
            <person name="Otillar R."/>
            <person name="Lindquist E.A."/>
            <person name="Sun H."/>
            <person name="LaButti K.M."/>
            <person name="Schmutz J."/>
            <person name="Jabbour D."/>
            <person name="Luo H."/>
            <person name="Baker S.E."/>
            <person name="Pisabarro A.G."/>
            <person name="Walton J.D."/>
            <person name="Blanchette R.A."/>
            <person name="Henrissat B."/>
            <person name="Martin F."/>
            <person name="Cullen D."/>
            <person name="Hibbett D.S."/>
            <person name="Grigoriev I.V."/>
        </authorList>
    </citation>
    <scope>NUCLEOTIDE SEQUENCE [LARGE SCALE GENOMIC DNA]</scope>
    <source>
        <strain evidence="5">FD-172 SS1</strain>
    </source>
</reference>
<dbReference type="Proteomes" id="UP000027195">
    <property type="component" value="Unassembled WGS sequence"/>
</dbReference>
<evidence type="ECO:0000256" key="3">
    <source>
        <dbReference type="SAM" id="SignalP"/>
    </source>
</evidence>
<keyword evidence="2" id="KW-1133">Transmembrane helix</keyword>
<dbReference type="InParanoid" id="A0A067N0U9"/>
<feature type="transmembrane region" description="Helical" evidence="2">
    <location>
        <begin position="209"/>
        <end position="233"/>
    </location>
</feature>
<dbReference type="HOGENOM" id="CLU_042546_0_0_1"/>
<name>A0A067N0U9_BOTB1</name>
<organism evidence="4 5">
    <name type="scientific">Botryobasidium botryosum (strain FD-172 SS1)</name>
    <dbReference type="NCBI Taxonomy" id="930990"/>
    <lineage>
        <taxon>Eukaryota</taxon>
        <taxon>Fungi</taxon>
        <taxon>Dikarya</taxon>
        <taxon>Basidiomycota</taxon>
        <taxon>Agaricomycotina</taxon>
        <taxon>Agaricomycetes</taxon>
        <taxon>Cantharellales</taxon>
        <taxon>Botryobasidiaceae</taxon>
        <taxon>Botryobasidium</taxon>
    </lineage>
</organism>
<dbReference type="EMBL" id="KL198016">
    <property type="protein sequence ID" value="KDQ21479.1"/>
    <property type="molecule type" value="Genomic_DNA"/>
</dbReference>
<keyword evidence="2" id="KW-0812">Transmembrane</keyword>